<evidence type="ECO:0000256" key="5">
    <source>
        <dbReference type="ARBA" id="ARBA00023002"/>
    </source>
</evidence>
<dbReference type="Pfam" id="PF02852">
    <property type="entry name" value="Pyr_redox_dim"/>
    <property type="match status" value="1"/>
</dbReference>
<keyword evidence="6" id="KW-0558">Oxidation</keyword>
<protein>
    <submittedName>
        <fullName evidence="10">NADH oxidase (Putative) [Lactobacillus plantarum WCFS1]</fullName>
    </submittedName>
</protein>
<evidence type="ECO:0000259" key="8">
    <source>
        <dbReference type="Pfam" id="PF02852"/>
    </source>
</evidence>
<dbReference type="Gene3D" id="3.50.50.60">
    <property type="entry name" value="FAD/NAD(P)-binding domain"/>
    <property type="match status" value="2"/>
</dbReference>
<sequence length="465" mass="49907">MKNLLIIGGSDAGISCGLRIKELNPAINVTILLKDEYPNLSICGIPYAIGGEVTPWQKLAHRTLIDLQATGLKFHMNTTVTAIQPDQHTVTAIETTTQTGKTYTYDQLLVATGALPKLPPITGLTTSNDHIQILHTMADYFAIESRLTSVKKVAIIGSGYIGLEIAEALVNRGLAVTIFQRGSEVLSTFDPELGAKIHQSLTDHGVNVITTARLAQVQPVDDQVQIQYADQQIDQFDLVLVVTGVKPNSNLLSEAGAKVDDHGAVVVNDQFQTSLPDIWAAGDLVATKHRLLGSTYLPLGTTSHKQGRVAGTNLAGQAAYFQGVVGTQVVKLFNLVAARTGLTTVEAQVAGFKPFTWTSTVDDHKAYIPGARPMTIQIIGDRQTGQLLGAQLIGAYGSEVAKRNDVYATAIFNQATVAEVSDLDLSYSPPLGAPWDAIQAATQAWELALIRDGQTTNQLLSEQQY</sequence>
<dbReference type="PANTHER" id="PTHR43429">
    <property type="entry name" value="PYRIDINE NUCLEOTIDE-DISULFIDE OXIDOREDUCTASE DOMAIN-CONTAINING"/>
    <property type="match status" value="1"/>
</dbReference>
<dbReference type="PRINTS" id="PR00411">
    <property type="entry name" value="PNDRDTASEI"/>
</dbReference>
<keyword evidence="4" id="KW-0274">FAD</keyword>
<gene>
    <name evidence="10" type="ORF">MUDAN_MDHGFNIF_01971</name>
</gene>
<dbReference type="Pfam" id="PF07992">
    <property type="entry name" value="Pyr_redox_2"/>
    <property type="match status" value="1"/>
</dbReference>
<evidence type="ECO:0000256" key="6">
    <source>
        <dbReference type="ARBA" id="ARBA00023097"/>
    </source>
</evidence>
<comment type="cofactor">
    <cofactor evidence="1">
        <name>FAD</name>
        <dbReference type="ChEBI" id="CHEBI:57692"/>
    </cofactor>
</comment>
<dbReference type="SUPFAM" id="SSF51905">
    <property type="entry name" value="FAD/NAD(P)-binding domain"/>
    <property type="match status" value="1"/>
</dbReference>
<dbReference type="GO" id="GO:0016491">
    <property type="term" value="F:oxidoreductase activity"/>
    <property type="evidence" value="ECO:0007669"/>
    <property type="project" value="UniProtKB-KW"/>
</dbReference>
<evidence type="ECO:0000256" key="7">
    <source>
        <dbReference type="ARBA" id="ARBA00023284"/>
    </source>
</evidence>
<proteinExistence type="inferred from homology"/>
<dbReference type="AlphaFoldDB" id="A0A660E496"/>
<dbReference type="InterPro" id="IPR023753">
    <property type="entry name" value="FAD/NAD-binding_dom"/>
</dbReference>
<evidence type="ECO:0000256" key="4">
    <source>
        <dbReference type="ARBA" id="ARBA00022827"/>
    </source>
</evidence>
<feature type="domain" description="Pyridine nucleotide-disulphide oxidoreductase dimerisation" evidence="8">
    <location>
        <begin position="330"/>
        <end position="432"/>
    </location>
</feature>
<dbReference type="PRINTS" id="PR00368">
    <property type="entry name" value="FADPNR"/>
</dbReference>
<dbReference type="InterPro" id="IPR016156">
    <property type="entry name" value="FAD/NAD-linked_Rdtase_dimer_sf"/>
</dbReference>
<keyword evidence="11" id="KW-1185">Reference proteome</keyword>
<dbReference type="InterPro" id="IPR036188">
    <property type="entry name" value="FAD/NAD-bd_sf"/>
</dbReference>
<dbReference type="RefSeq" id="WP_130852425.1">
    <property type="nucleotide sequence ID" value="NZ_UYIG01000196.1"/>
</dbReference>
<evidence type="ECO:0000259" key="9">
    <source>
        <dbReference type="Pfam" id="PF07992"/>
    </source>
</evidence>
<evidence type="ECO:0000256" key="3">
    <source>
        <dbReference type="ARBA" id="ARBA00022630"/>
    </source>
</evidence>
<evidence type="ECO:0000256" key="2">
    <source>
        <dbReference type="ARBA" id="ARBA00009130"/>
    </source>
</evidence>
<keyword evidence="5" id="KW-0560">Oxidoreductase</keyword>
<keyword evidence="7" id="KW-0676">Redox-active center</keyword>
<dbReference type="EMBL" id="UYIG01000196">
    <property type="protein sequence ID" value="VDG30420.1"/>
    <property type="molecule type" value="Genomic_DNA"/>
</dbReference>
<name>A0A660E496_9LACO</name>
<dbReference type="OrthoDB" id="9802028at2"/>
<dbReference type="SUPFAM" id="SSF55424">
    <property type="entry name" value="FAD/NAD-linked reductases, dimerisation (C-terminal) domain"/>
    <property type="match status" value="1"/>
</dbReference>
<organism evidence="10 11">
    <name type="scientific">Lactiplantibacillus mudanjiangensis</name>
    <dbReference type="NCBI Taxonomy" id="1296538"/>
    <lineage>
        <taxon>Bacteria</taxon>
        <taxon>Bacillati</taxon>
        <taxon>Bacillota</taxon>
        <taxon>Bacilli</taxon>
        <taxon>Lactobacillales</taxon>
        <taxon>Lactobacillaceae</taxon>
        <taxon>Lactiplantibacillus</taxon>
    </lineage>
</organism>
<comment type="similarity">
    <text evidence="2">Belongs to the class-III pyridine nucleotide-disulfide oxidoreductase family.</text>
</comment>
<evidence type="ECO:0000313" key="10">
    <source>
        <dbReference type="EMBL" id="VDG30420.1"/>
    </source>
</evidence>
<evidence type="ECO:0000313" key="11">
    <source>
        <dbReference type="Proteomes" id="UP000289996"/>
    </source>
</evidence>
<evidence type="ECO:0000256" key="1">
    <source>
        <dbReference type="ARBA" id="ARBA00001974"/>
    </source>
</evidence>
<dbReference type="InterPro" id="IPR004099">
    <property type="entry name" value="Pyr_nucl-diS_OxRdtase_dimer"/>
</dbReference>
<accession>A0A660E496</accession>
<keyword evidence="3" id="KW-0285">Flavoprotein</keyword>
<dbReference type="Proteomes" id="UP000289996">
    <property type="component" value="Unassembled WGS sequence"/>
</dbReference>
<reference evidence="10 11" key="1">
    <citation type="submission" date="2018-11" db="EMBL/GenBank/DDBJ databases">
        <authorList>
            <person name="Wuyts S."/>
        </authorList>
    </citation>
    <scope>NUCLEOTIDE SEQUENCE [LARGE SCALE GENOMIC DNA]</scope>
    <source>
        <strain evidence="10">Lactobacillus mudanjiangensis AMBF249</strain>
    </source>
</reference>
<feature type="domain" description="FAD/NAD(P)-binding" evidence="9">
    <location>
        <begin position="3"/>
        <end position="294"/>
    </location>
</feature>
<dbReference type="PANTHER" id="PTHR43429:SF1">
    <property type="entry name" value="NAD(P)H SULFUR OXIDOREDUCTASE (COA-DEPENDENT)"/>
    <property type="match status" value="1"/>
</dbReference>
<dbReference type="InterPro" id="IPR050260">
    <property type="entry name" value="FAD-bd_OxRdtase"/>
</dbReference>